<dbReference type="EMBL" id="DS016990">
    <property type="protein sequence ID" value="KMU85896.1"/>
    <property type="molecule type" value="Genomic_DNA"/>
</dbReference>
<protein>
    <submittedName>
        <fullName evidence="2">Uncharacterized protein</fullName>
    </submittedName>
</protein>
<evidence type="ECO:0000313" key="3">
    <source>
        <dbReference type="Proteomes" id="UP000054563"/>
    </source>
</evidence>
<proteinExistence type="predicted"/>
<dbReference type="VEuPathDB" id="FungiDB:CIHG_03425"/>
<feature type="region of interest" description="Disordered" evidence="1">
    <location>
        <begin position="62"/>
        <end position="115"/>
    </location>
</feature>
<evidence type="ECO:0000313" key="2">
    <source>
        <dbReference type="EMBL" id="KMU85896.1"/>
    </source>
</evidence>
<dbReference type="Proteomes" id="UP000054563">
    <property type="component" value="Unassembled WGS sequence"/>
</dbReference>
<reference evidence="3" key="1">
    <citation type="journal article" date="2010" name="Genome Res.">
        <title>Population genomic sequencing of Coccidioides fungi reveals recent hybridization and transposon control.</title>
        <authorList>
            <person name="Neafsey D.E."/>
            <person name="Barker B.M."/>
            <person name="Sharpton T.J."/>
            <person name="Stajich J.E."/>
            <person name="Park D.J."/>
            <person name="Whiston E."/>
            <person name="Hung C.-Y."/>
            <person name="McMahan C."/>
            <person name="White J."/>
            <person name="Sykes S."/>
            <person name="Heiman D."/>
            <person name="Young S."/>
            <person name="Zeng Q."/>
            <person name="Abouelleil A."/>
            <person name="Aftuck L."/>
            <person name="Bessette D."/>
            <person name="Brown A."/>
            <person name="FitzGerald M."/>
            <person name="Lui A."/>
            <person name="Macdonald J.P."/>
            <person name="Priest M."/>
            <person name="Orbach M.J."/>
            <person name="Galgiani J.N."/>
            <person name="Kirkland T.N."/>
            <person name="Cole G.T."/>
            <person name="Birren B.W."/>
            <person name="Henn M.R."/>
            <person name="Taylor J.W."/>
            <person name="Rounsley S.D."/>
        </authorList>
    </citation>
    <scope>NUCLEOTIDE SEQUENCE [LARGE SCALE GENOMIC DNA]</scope>
    <source>
        <strain evidence="3">H538.4</strain>
    </source>
</reference>
<accession>A0A0J8RMS9</accession>
<gene>
    <name evidence="2" type="ORF">CIHG_03425</name>
</gene>
<organism evidence="2 3">
    <name type="scientific">Coccidioides immitis H538.4</name>
    <dbReference type="NCBI Taxonomy" id="396776"/>
    <lineage>
        <taxon>Eukaryota</taxon>
        <taxon>Fungi</taxon>
        <taxon>Dikarya</taxon>
        <taxon>Ascomycota</taxon>
        <taxon>Pezizomycotina</taxon>
        <taxon>Eurotiomycetes</taxon>
        <taxon>Eurotiomycetidae</taxon>
        <taxon>Onygenales</taxon>
        <taxon>Onygenaceae</taxon>
        <taxon>Coccidioides</taxon>
    </lineage>
</organism>
<sequence length="115" mass="13385">MSLCHRHHETDPFYDFHKYLYLHFKNHPWRFTAILSPKLPVEFLQARTATQQTADVELHLHGRTKRAKPRVPAAPLQTKQTSNAPRCAGADPQSRNWSGPAVMMTTPERKRIRYP</sequence>
<name>A0A0J8RMS9_COCIT</name>
<dbReference type="AlphaFoldDB" id="A0A0J8RMS9"/>
<evidence type="ECO:0000256" key="1">
    <source>
        <dbReference type="SAM" id="MobiDB-lite"/>
    </source>
</evidence>